<gene>
    <name evidence="2" type="ORF">JIN84_21840</name>
</gene>
<reference evidence="2" key="1">
    <citation type="submission" date="2021-01" db="EMBL/GenBank/DDBJ databases">
        <title>Modified the classification status of verrucomicrobia.</title>
        <authorList>
            <person name="Feng X."/>
        </authorList>
    </citation>
    <scope>NUCLEOTIDE SEQUENCE</scope>
    <source>
        <strain evidence="2">JCM 18052</strain>
    </source>
</reference>
<accession>A0A934R792</accession>
<dbReference type="EMBL" id="JAENIK010000013">
    <property type="protein sequence ID" value="MBK1818279.1"/>
    <property type="molecule type" value="Genomic_DNA"/>
</dbReference>
<dbReference type="Proteomes" id="UP000600139">
    <property type="component" value="Unassembled WGS sequence"/>
</dbReference>
<dbReference type="AlphaFoldDB" id="A0A934R792"/>
<sequence length="67" mass="7447">MPRNLYSPRLSDDVVCLLYQEAKRRRMPMTRLADELLRKGLAAGGNPEVRSGSPGNDSIVMQFPEAA</sequence>
<evidence type="ECO:0000313" key="2">
    <source>
        <dbReference type="EMBL" id="MBK1818279.1"/>
    </source>
</evidence>
<organism evidence="2 3">
    <name type="scientific">Luteolibacter yonseiensis</name>
    <dbReference type="NCBI Taxonomy" id="1144680"/>
    <lineage>
        <taxon>Bacteria</taxon>
        <taxon>Pseudomonadati</taxon>
        <taxon>Verrucomicrobiota</taxon>
        <taxon>Verrucomicrobiia</taxon>
        <taxon>Verrucomicrobiales</taxon>
        <taxon>Verrucomicrobiaceae</taxon>
        <taxon>Luteolibacter</taxon>
    </lineage>
</organism>
<dbReference type="RefSeq" id="WP_200353228.1">
    <property type="nucleotide sequence ID" value="NZ_BAABHZ010000002.1"/>
</dbReference>
<protein>
    <submittedName>
        <fullName evidence="2">Uncharacterized protein</fullName>
    </submittedName>
</protein>
<evidence type="ECO:0000256" key="1">
    <source>
        <dbReference type="SAM" id="MobiDB-lite"/>
    </source>
</evidence>
<feature type="region of interest" description="Disordered" evidence="1">
    <location>
        <begin position="42"/>
        <end position="67"/>
    </location>
</feature>
<evidence type="ECO:0000313" key="3">
    <source>
        <dbReference type="Proteomes" id="UP000600139"/>
    </source>
</evidence>
<name>A0A934R792_9BACT</name>
<keyword evidence="3" id="KW-1185">Reference proteome</keyword>
<comment type="caution">
    <text evidence="2">The sequence shown here is derived from an EMBL/GenBank/DDBJ whole genome shotgun (WGS) entry which is preliminary data.</text>
</comment>
<proteinExistence type="predicted"/>